<comment type="subcellular location">
    <subcellularLocation>
        <location evidence="1">Endoplasmic reticulum membrane</location>
        <topology evidence="1">Multi-pass membrane protein</topology>
    </subcellularLocation>
</comment>
<feature type="transmembrane region" description="Helical" evidence="9">
    <location>
        <begin position="180"/>
        <end position="201"/>
    </location>
</feature>
<comment type="similarity">
    <text evidence="7">Belongs to the type 2 lipid phosphate phosphatase family.</text>
</comment>
<dbReference type="GO" id="GO:0005789">
    <property type="term" value="C:endoplasmic reticulum membrane"/>
    <property type="evidence" value="ECO:0007669"/>
    <property type="project" value="UniProtKB-SubCell"/>
</dbReference>
<evidence type="ECO:0000256" key="9">
    <source>
        <dbReference type="SAM" id="Phobius"/>
    </source>
</evidence>
<feature type="region of interest" description="Disordered" evidence="8">
    <location>
        <begin position="371"/>
        <end position="459"/>
    </location>
</feature>
<dbReference type="SMART" id="SM00014">
    <property type="entry name" value="acidPPc"/>
    <property type="match status" value="1"/>
</dbReference>
<feature type="compositionally biased region" description="Basic residues" evidence="8">
    <location>
        <begin position="419"/>
        <end position="429"/>
    </location>
</feature>
<evidence type="ECO:0000256" key="6">
    <source>
        <dbReference type="ARBA" id="ARBA00023136"/>
    </source>
</evidence>
<keyword evidence="5 9" id="KW-1133">Transmembrane helix</keyword>
<proteinExistence type="inferred from homology"/>
<accession>A0AAD5DQ77</accession>
<evidence type="ECO:0000256" key="2">
    <source>
        <dbReference type="ARBA" id="ARBA00022692"/>
    </source>
</evidence>
<evidence type="ECO:0000256" key="4">
    <source>
        <dbReference type="ARBA" id="ARBA00022824"/>
    </source>
</evidence>
<gene>
    <name evidence="11" type="ORF">COHA_005870</name>
</gene>
<protein>
    <recommendedName>
        <fullName evidence="10">Phosphatidic acid phosphatase type 2/haloperoxidase domain-containing protein</fullName>
    </recommendedName>
</protein>
<dbReference type="Pfam" id="PF01569">
    <property type="entry name" value="PAP2"/>
    <property type="match status" value="1"/>
</dbReference>
<keyword evidence="4" id="KW-0256">Endoplasmic reticulum</keyword>
<evidence type="ECO:0000313" key="12">
    <source>
        <dbReference type="Proteomes" id="UP001205105"/>
    </source>
</evidence>
<dbReference type="PANTHER" id="PTHR14969:SF28">
    <property type="entry name" value="DIHYDROSPHINGOSINE 1-PHOSPHATE PHOSPHATASE LCB3-RELATED"/>
    <property type="match status" value="1"/>
</dbReference>
<keyword evidence="3" id="KW-0378">Hydrolase</keyword>
<evidence type="ECO:0000256" key="8">
    <source>
        <dbReference type="SAM" id="MobiDB-lite"/>
    </source>
</evidence>
<feature type="transmembrane region" description="Helical" evidence="9">
    <location>
        <begin position="12"/>
        <end position="33"/>
    </location>
</feature>
<dbReference type="Gene3D" id="1.20.144.10">
    <property type="entry name" value="Phosphatidic acid phosphatase type 2/haloperoxidase"/>
    <property type="match status" value="1"/>
</dbReference>
<dbReference type="GO" id="GO:0042392">
    <property type="term" value="F:sphingosine-1-phosphate phosphatase activity"/>
    <property type="evidence" value="ECO:0007669"/>
    <property type="project" value="TreeGrafter"/>
</dbReference>
<dbReference type="PANTHER" id="PTHR14969">
    <property type="entry name" value="SPHINGOSINE-1-PHOSPHATE PHOSPHOHYDROLASE"/>
    <property type="match status" value="1"/>
</dbReference>
<dbReference type="Proteomes" id="UP001205105">
    <property type="component" value="Unassembled WGS sequence"/>
</dbReference>
<keyword evidence="12" id="KW-1185">Reference proteome</keyword>
<keyword evidence="2 9" id="KW-0812">Transmembrane</keyword>
<dbReference type="AlphaFoldDB" id="A0AAD5DQ77"/>
<dbReference type="SUPFAM" id="SSF48317">
    <property type="entry name" value="Acid phosphatase/Vanadium-dependent haloperoxidase"/>
    <property type="match status" value="1"/>
</dbReference>
<name>A0AAD5DQ77_9CHLO</name>
<feature type="compositionally biased region" description="Low complexity" evidence="8">
    <location>
        <begin position="371"/>
        <end position="388"/>
    </location>
</feature>
<sequence>MLWTLAGALHAGFSALCVALVAAFLLLVCTPVLHQPVRSRLRPLALQEVEQGLSWVLAAQRWQTPLLTSLFMHSSHSVSVTFYASFLPMLFWLGLPELGRDLVLLMTLSLFVGNAIKDLVCSPRPLGLAYGRQRLKFLAADSSDEEVQLNAKEYGLPSSHTLNSLCLNYFAVWYFYDRGLIASGTALALYGLVALWVVWIAASRLYLGLHTPVDILAGALAGLAVLVCFIAVEGLLSRWILHGPAAVLHAALASLVLLRLHPRPMAHTPSFEFTTSFMGAMFGVVAGMALTPQAHQPGVQLAQLWSGAGSRLAGSRLLWALRRLGVGFAAVAVMKEGSKPLLLALLPLLYRFFPLPIRRLWQPPVHNLAAAPPAAAAKQHSAQQVQEEQQAKQRQPRNARQHADGDSANDEALLDRHNGGRQHGMRTRRSAAAAAAAAADQAGGSKQAGQAAAATSGLPGALPPQDLRLAELPHDAQGRPWDVVVTARFFSYAAIGVAVAGVAPRLLDALGW</sequence>
<evidence type="ECO:0000256" key="5">
    <source>
        <dbReference type="ARBA" id="ARBA00022989"/>
    </source>
</evidence>
<dbReference type="InterPro" id="IPR000326">
    <property type="entry name" value="PAP2/HPO"/>
</dbReference>
<keyword evidence="6 9" id="KW-0472">Membrane</keyword>
<feature type="transmembrane region" description="Helical" evidence="9">
    <location>
        <begin position="213"/>
        <end position="232"/>
    </location>
</feature>
<reference evidence="11" key="1">
    <citation type="submission" date="2020-11" db="EMBL/GenBank/DDBJ databases">
        <title>Chlorella ohadii genome sequencing and assembly.</title>
        <authorList>
            <person name="Murik O."/>
            <person name="Treves H."/>
            <person name="Kedem I."/>
            <person name="Shotland Y."/>
            <person name="Kaplan A."/>
        </authorList>
    </citation>
    <scope>NUCLEOTIDE SEQUENCE</scope>
    <source>
        <strain evidence="11">1</strain>
    </source>
</reference>
<dbReference type="InterPro" id="IPR036938">
    <property type="entry name" value="PAP2/HPO_sf"/>
</dbReference>
<evidence type="ECO:0000313" key="11">
    <source>
        <dbReference type="EMBL" id="KAI7840444.1"/>
    </source>
</evidence>
<organism evidence="11 12">
    <name type="scientific">Chlorella ohadii</name>
    <dbReference type="NCBI Taxonomy" id="2649997"/>
    <lineage>
        <taxon>Eukaryota</taxon>
        <taxon>Viridiplantae</taxon>
        <taxon>Chlorophyta</taxon>
        <taxon>core chlorophytes</taxon>
        <taxon>Trebouxiophyceae</taxon>
        <taxon>Chlorellales</taxon>
        <taxon>Chlorellaceae</taxon>
        <taxon>Chlorella clade</taxon>
        <taxon>Chlorella</taxon>
    </lineage>
</organism>
<feature type="compositionally biased region" description="Low complexity" evidence="8">
    <location>
        <begin position="431"/>
        <end position="454"/>
    </location>
</feature>
<evidence type="ECO:0000256" key="7">
    <source>
        <dbReference type="ARBA" id="ARBA00038324"/>
    </source>
</evidence>
<feature type="domain" description="Phosphatidic acid phosphatase type 2/haloperoxidase" evidence="10">
    <location>
        <begin position="98"/>
        <end position="230"/>
    </location>
</feature>
<evidence type="ECO:0000256" key="1">
    <source>
        <dbReference type="ARBA" id="ARBA00004477"/>
    </source>
</evidence>
<evidence type="ECO:0000256" key="3">
    <source>
        <dbReference type="ARBA" id="ARBA00022801"/>
    </source>
</evidence>
<feature type="transmembrane region" description="Helical" evidence="9">
    <location>
        <begin position="238"/>
        <end position="258"/>
    </location>
</feature>
<comment type="caution">
    <text evidence="11">The sequence shown here is derived from an EMBL/GenBank/DDBJ whole genome shotgun (WGS) entry which is preliminary data.</text>
</comment>
<dbReference type="EMBL" id="JADXDR010000080">
    <property type="protein sequence ID" value="KAI7840444.1"/>
    <property type="molecule type" value="Genomic_DNA"/>
</dbReference>
<feature type="transmembrane region" description="Helical" evidence="9">
    <location>
        <begin position="270"/>
        <end position="290"/>
    </location>
</feature>
<evidence type="ECO:0000259" key="10">
    <source>
        <dbReference type="SMART" id="SM00014"/>
    </source>
</evidence>